<evidence type="ECO:0000313" key="2">
    <source>
        <dbReference type="Proteomes" id="UP000032025"/>
    </source>
</evidence>
<reference evidence="1 2" key="1">
    <citation type="submission" date="2014-08" db="EMBL/GenBank/DDBJ databases">
        <title>Whole genome shotgun sequence of Sphingomonas paucimobilis NBRC 13935.</title>
        <authorList>
            <person name="Hosoyama A."/>
            <person name="Hashimoto M."/>
            <person name="Hosoyama Y."/>
            <person name="Noguchi M."/>
            <person name="Uohara A."/>
            <person name="Ohji S."/>
            <person name="Katano-Makiyama Y."/>
            <person name="Ichikawa N."/>
            <person name="Kimura A."/>
            <person name="Yamazoe A."/>
            <person name="Fujita N."/>
        </authorList>
    </citation>
    <scope>NUCLEOTIDE SEQUENCE [LARGE SCALE GENOMIC DNA]</scope>
    <source>
        <strain evidence="1 2">NBRC 13935</strain>
    </source>
</reference>
<gene>
    <name evidence="1" type="ORF">SP6_30_01700</name>
</gene>
<proteinExistence type="predicted"/>
<keyword evidence="2" id="KW-1185">Reference proteome</keyword>
<name>A0A0C9N341_SPHPI</name>
<sequence>MLKPDRYSPNTPVRVVGSLRGSGAGSGDQQGAARCNLMGDVVLWCDADLFGSCPLRDMVTPQAPDPNDAGM</sequence>
<accession>A0A0C9N341</accession>
<evidence type="ECO:0000313" key="1">
    <source>
        <dbReference type="EMBL" id="GAN14029.1"/>
    </source>
</evidence>
<dbReference type="AlphaFoldDB" id="A0A0C9N341"/>
<dbReference type="Proteomes" id="UP000032025">
    <property type="component" value="Unassembled WGS sequence"/>
</dbReference>
<dbReference type="EMBL" id="BBJS01000030">
    <property type="protein sequence ID" value="GAN14029.1"/>
    <property type="molecule type" value="Genomic_DNA"/>
</dbReference>
<protein>
    <submittedName>
        <fullName evidence="1">DNA, contig: SP630</fullName>
    </submittedName>
</protein>
<comment type="caution">
    <text evidence="1">The sequence shown here is derived from an EMBL/GenBank/DDBJ whole genome shotgun (WGS) entry which is preliminary data.</text>
</comment>
<organism evidence="1 2">
    <name type="scientific">Sphingomonas paucimobilis NBRC 13935</name>
    <dbReference type="NCBI Taxonomy" id="1219050"/>
    <lineage>
        <taxon>Bacteria</taxon>
        <taxon>Pseudomonadati</taxon>
        <taxon>Pseudomonadota</taxon>
        <taxon>Alphaproteobacteria</taxon>
        <taxon>Sphingomonadales</taxon>
        <taxon>Sphingomonadaceae</taxon>
        <taxon>Sphingomonas</taxon>
    </lineage>
</organism>